<proteinExistence type="predicted"/>
<evidence type="ECO:0000256" key="1">
    <source>
        <dbReference type="SAM" id="MobiDB-lite"/>
    </source>
</evidence>
<dbReference type="Proteomes" id="UP000004995">
    <property type="component" value="Unassembled WGS sequence"/>
</dbReference>
<feature type="region of interest" description="Disordered" evidence="1">
    <location>
        <begin position="53"/>
        <end position="82"/>
    </location>
</feature>
<keyword evidence="2" id="KW-0812">Transmembrane</keyword>
<dbReference type="Gramene" id="KQL14715">
    <property type="protein sequence ID" value="KQL14715"/>
    <property type="gene ID" value="SETIT_025619mg"/>
</dbReference>
<protein>
    <submittedName>
        <fullName evidence="3">Uncharacterized protein</fullName>
    </submittedName>
</protein>
<keyword evidence="2" id="KW-0472">Membrane</keyword>
<keyword evidence="4" id="KW-1185">Reference proteome</keyword>
<evidence type="ECO:0000313" key="4">
    <source>
        <dbReference type="Proteomes" id="UP000004995"/>
    </source>
</evidence>
<keyword evidence="2" id="KW-1133">Transmembrane helix</keyword>
<dbReference type="EnsemblPlants" id="KQL14715">
    <property type="protein sequence ID" value="KQL14715"/>
    <property type="gene ID" value="SETIT_025619mg"/>
</dbReference>
<reference evidence="4" key="1">
    <citation type="journal article" date="2012" name="Nat. Biotechnol.">
        <title>Reference genome sequence of the model plant Setaria.</title>
        <authorList>
            <person name="Bennetzen J.L."/>
            <person name="Schmutz J."/>
            <person name="Wang H."/>
            <person name="Percifield R."/>
            <person name="Hawkins J."/>
            <person name="Pontaroli A.C."/>
            <person name="Estep M."/>
            <person name="Feng L."/>
            <person name="Vaughn J.N."/>
            <person name="Grimwood J."/>
            <person name="Jenkins J."/>
            <person name="Barry K."/>
            <person name="Lindquist E."/>
            <person name="Hellsten U."/>
            <person name="Deshpande S."/>
            <person name="Wang X."/>
            <person name="Wu X."/>
            <person name="Mitros T."/>
            <person name="Triplett J."/>
            <person name="Yang X."/>
            <person name="Ye C.Y."/>
            <person name="Mauro-Herrera M."/>
            <person name="Wang L."/>
            <person name="Li P."/>
            <person name="Sharma M."/>
            <person name="Sharma R."/>
            <person name="Ronald P.C."/>
            <person name="Panaud O."/>
            <person name="Kellogg E.A."/>
            <person name="Brutnell T.P."/>
            <person name="Doust A.N."/>
            <person name="Tuskan G.A."/>
            <person name="Rokhsar D."/>
            <person name="Devos K.M."/>
        </authorList>
    </citation>
    <scope>NUCLEOTIDE SEQUENCE [LARGE SCALE GENOMIC DNA]</scope>
    <source>
        <strain evidence="4">cv. Yugu1</strain>
    </source>
</reference>
<organism evidence="3 4">
    <name type="scientific">Setaria italica</name>
    <name type="common">Foxtail millet</name>
    <name type="synonym">Panicum italicum</name>
    <dbReference type="NCBI Taxonomy" id="4555"/>
    <lineage>
        <taxon>Eukaryota</taxon>
        <taxon>Viridiplantae</taxon>
        <taxon>Streptophyta</taxon>
        <taxon>Embryophyta</taxon>
        <taxon>Tracheophyta</taxon>
        <taxon>Spermatophyta</taxon>
        <taxon>Magnoliopsida</taxon>
        <taxon>Liliopsida</taxon>
        <taxon>Poales</taxon>
        <taxon>Poaceae</taxon>
        <taxon>PACMAD clade</taxon>
        <taxon>Panicoideae</taxon>
        <taxon>Panicodae</taxon>
        <taxon>Paniceae</taxon>
        <taxon>Cenchrinae</taxon>
        <taxon>Setaria</taxon>
    </lineage>
</organism>
<feature type="transmembrane region" description="Helical" evidence="2">
    <location>
        <begin position="21"/>
        <end position="39"/>
    </location>
</feature>
<reference evidence="3" key="2">
    <citation type="submission" date="2018-08" db="UniProtKB">
        <authorList>
            <consortium name="EnsemblPlants"/>
        </authorList>
    </citation>
    <scope>IDENTIFICATION</scope>
    <source>
        <strain evidence="3">Yugu1</strain>
    </source>
</reference>
<dbReference type="AlphaFoldDB" id="K3ZGB7"/>
<evidence type="ECO:0000256" key="2">
    <source>
        <dbReference type="SAM" id="Phobius"/>
    </source>
</evidence>
<sequence>MQLRKMPTGPTFFVAKKEKRPHLILDLSFYLFLAIQFYLPHLKLQKHNANNQTFLHNTDDKQASYGQEKGFPGSGADHDRKR</sequence>
<dbReference type="EMBL" id="AGNK02001594">
    <property type="status" value="NOT_ANNOTATED_CDS"/>
    <property type="molecule type" value="Genomic_DNA"/>
</dbReference>
<name>K3ZGB7_SETIT</name>
<evidence type="ECO:0000313" key="3">
    <source>
        <dbReference type="EnsemblPlants" id="KQL14715"/>
    </source>
</evidence>
<dbReference type="HOGENOM" id="CLU_2562714_0_0_1"/>
<dbReference type="InParanoid" id="K3ZGB7"/>
<accession>K3ZGB7</accession>